<gene>
    <name evidence="1" type="ORF">OE88DRAFT_1647035</name>
</gene>
<organism evidence="1 2">
    <name type="scientific">Heliocybe sulcata</name>
    <dbReference type="NCBI Taxonomy" id="5364"/>
    <lineage>
        <taxon>Eukaryota</taxon>
        <taxon>Fungi</taxon>
        <taxon>Dikarya</taxon>
        <taxon>Basidiomycota</taxon>
        <taxon>Agaricomycotina</taxon>
        <taxon>Agaricomycetes</taxon>
        <taxon>Gloeophyllales</taxon>
        <taxon>Gloeophyllaceae</taxon>
        <taxon>Heliocybe</taxon>
    </lineage>
</organism>
<name>A0A5C3MWA6_9AGAM</name>
<dbReference type="AlphaFoldDB" id="A0A5C3MWA6"/>
<protein>
    <submittedName>
        <fullName evidence="1">Uncharacterized protein</fullName>
    </submittedName>
</protein>
<evidence type="ECO:0000313" key="2">
    <source>
        <dbReference type="Proteomes" id="UP000305948"/>
    </source>
</evidence>
<evidence type="ECO:0000313" key="1">
    <source>
        <dbReference type="EMBL" id="TFK48446.1"/>
    </source>
</evidence>
<reference evidence="1 2" key="1">
    <citation type="journal article" date="2019" name="Nat. Ecol. Evol.">
        <title>Megaphylogeny resolves global patterns of mushroom evolution.</title>
        <authorList>
            <person name="Varga T."/>
            <person name="Krizsan K."/>
            <person name="Foldi C."/>
            <person name="Dima B."/>
            <person name="Sanchez-Garcia M."/>
            <person name="Sanchez-Ramirez S."/>
            <person name="Szollosi G.J."/>
            <person name="Szarkandi J.G."/>
            <person name="Papp V."/>
            <person name="Albert L."/>
            <person name="Andreopoulos W."/>
            <person name="Angelini C."/>
            <person name="Antonin V."/>
            <person name="Barry K.W."/>
            <person name="Bougher N.L."/>
            <person name="Buchanan P."/>
            <person name="Buyck B."/>
            <person name="Bense V."/>
            <person name="Catcheside P."/>
            <person name="Chovatia M."/>
            <person name="Cooper J."/>
            <person name="Damon W."/>
            <person name="Desjardin D."/>
            <person name="Finy P."/>
            <person name="Geml J."/>
            <person name="Haridas S."/>
            <person name="Hughes K."/>
            <person name="Justo A."/>
            <person name="Karasinski D."/>
            <person name="Kautmanova I."/>
            <person name="Kiss B."/>
            <person name="Kocsube S."/>
            <person name="Kotiranta H."/>
            <person name="LaButti K.M."/>
            <person name="Lechner B.E."/>
            <person name="Liimatainen K."/>
            <person name="Lipzen A."/>
            <person name="Lukacs Z."/>
            <person name="Mihaltcheva S."/>
            <person name="Morgado L.N."/>
            <person name="Niskanen T."/>
            <person name="Noordeloos M.E."/>
            <person name="Ohm R.A."/>
            <person name="Ortiz-Santana B."/>
            <person name="Ovrebo C."/>
            <person name="Racz N."/>
            <person name="Riley R."/>
            <person name="Savchenko A."/>
            <person name="Shiryaev A."/>
            <person name="Soop K."/>
            <person name="Spirin V."/>
            <person name="Szebenyi C."/>
            <person name="Tomsovsky M."/>
            <person name="Tulloss R.E."/>
            <person name="Uehling J."/>
            <person name="Grigoriev I.V."/>
            <person name="Vagvolgyi C."/>
            <person name="Papp T."/>
            <person name="Martin F.M."/>
            <person name="Miettinen O."/>
            <person name="Hibbett D.S."/>
            <person name="Nagy L.G."/>
        </authorList>
    </citation>
    <scope>NUCLEOTIDE SEQUENCE [LARGE SCALE GENOMIC DNA]</scope>
    <source>
        <strain evidence="1 2">OMC1185</strain>
    </source>
</reference>
<keyword evidence="2" id="KW-1185">Reference proteome</keyword>
<accession>A0A5C3MWA6</accession>
<dbReference type="Proteomes" id="UP000305948">
    <property type="component" value="Unassembled WGS sequence"/>
</dbReference>
<proteinExistence type="predicted"/>
<dbReference type="EMBL" id="ML213519">
    <property type="protein sequence ID" value="TFK48446.1"/>
    <property type="molecule type" value="Genomic_DNA"/>
</dbReference>
<sequence length="457" mass="51771">MDTVTAVVFQTLFKAALGGTVEDLSKFTDFVEKRELNESQFDLLPEVLLFHFANQATPPKFEEDLVVMQCAGRIIEKYSSMVCFGFDPLPGLLRLWSDSAWPFMLEAIKPAMVDPSSRSISDDLRNNMFRAFTRCLFYFSCGNTTFVFNTKDVVRYLITIWLEEMRWLEYQKMEAGCNATLLLHNFLEAALHSNKLEVCDTILGPAALFASEIAREVTQYLGGCAPDYYHFVSVFCNLSLMARLWQHSQILHNAFLAENLSFAATNALCILGATVAENDNGPFKAQDVIERALRMLYSTISQSATEGFLVQALQAGLFEGLVNGHICWLPLIREDRREVYYRFFEDVFFKSAEIPSVVYALWQRRTFRKMAMNDEGAPGWNRDLRMQQAWMSLEDRAKSSLQRHADILPDSFEPLHTTAQQNGKHSENCACNLCLHAALAGTIQAPVEMPLTPLSCA</sequence>